<feature type="signal peptide" evidence="4">
    <location>
        <begin position="1"/>
        <end position="19"/>
    </location>
</feature>
<keyword evidence="2" id="KW-0813">Transport</keyword>
<sequence>MKKLAALFFLTALAVPAFAADFPTSTIRFSHNQPVGSPEDMGAQKFKELVEKGSGGAITVEIFPHGQMGSMREQTEMVQMGTLEMSLQPSAVLTPFVEELKLIDFPFLWPSNEALYRVMDGPVGQELFDCALDKGFHVAGLWSGGFKQFTTKKVKIEHPSDFKGLKMRVMPSPLLIAQYKSWGANPVPIEYAELYNALQQDIVDGEENPIQSIALNKFYEVQGHLILSNHGFFPYILVTNRAWFDGLDDTTRKLVVDAERQARDYERALQKETENGYLDMIRQKSNIEISSLSEEGRKEFAEASRAVHSEFASTPKQKELLEKIYAALEEK</sequence>
<keyword evidence="6" id="KW-1185">Reference proteome</keyword>
<dbReference type="InterPro" id="IPR038404">
    <property type="entry name" value="TRAP_DctP_sf"/>
</dbReference>
<dbReference type="OrthoDB" id="2796at2"/>
<dbReference type="EMBL" id="CM001376">
    <property type="protein sequence ID" value="EHM12474.1"/>
    <property type="molecule type" value="Genomic_DNA"/>
</dbReference>
<keyword evidence="5" id="KW-0675">Receptor</keyword>
<dbReference type="PANTHER" id="PTHR33376">
    <property type="match status" value="1"/>
</dbReference>
<evidence type="ECO:0000256" key="3">
    <source>
        <dbReference type="ARBA" id="ARBA00022729"/>
    </source>
</evidence>
<evidence type="ECO:0000256" key="1">
    <source>
        <dbReference type="ARBA" id="ARBA00009023"/>
    </source>
</evidence>
<dbReference type="NCBIfam" id="NF037995">
    <property type="entry name" value="TRAP_S1"/>
    <property type="match status" value="1"/>
</dbReference>
<dbReference type="AlphaFoldDB" id="H0ULK9"/>
<dbReference type="HOGENOM" id="CLU_036176_1_3_0"/>
<dbReference type="CDD" id="cd13603">
    <property type="entry name" value="PBP2_TRAP_Siap_TeaA_like"/>
    <property type="match status" value="1"/>
</dbReference>
<dbReference type="Gene3D" id="3.40.190.170">
    <property type="entry name" value="Bacterial extracellular solute-binding protein, family 7"/>
    <property type="match status" value="1"/>
</dbReference>
<dbReference type="STRING" id="885272.JonanDRAFT_0037"/>
<feature type="chain" id="PRO_5003541460" evidence="4">
    <location>
        <begin position="20"/>
        <end position="331"/>
    </location>
</feature>
<evidence type="ECO:0000313" key="6">
    <source>
        <dbReference type="Proteomes" id="UP000003806"/>
    </source>
</evidence>
<dbReference type="PIRSF" id="PIRSF006470">
    <property type="entry name" value="DctB"/>
    <property type="match status" value="1"/>
</dbReference>
<accession>H0ULK9</accession>
<evidence type="ECO:0000313" key="5">
    <source>
        <dbReference type="EMBL" id="EHM12474.1"/>
    </source>
</evidence>
<name>H0ULK9_9BACT</name>
<dbReference type="GO" id="GO:0030288">
    <property type="term" value="C:outer membrane-bounded periplasmic space"/>
    <property type="evidence" value="ECO:0007669"/>
    <property type="project" value="InterPro"/>
</dbReference>
<dbReference type="GO" id="GO:0055085">
    <property type="term" value="P:transmembrane transport"/>
    <property type="evidence" value="ECO:0007669"/>
    <property type="project" value="InterPro"/>
</dbReference>
<dbReference type="PANTHER" id="PTHR33376:SF7">
    <property type="entry name" value="C4-DICARBOXYLATE-BINDING PROTEIN DCTB"/>
    <property type="match status" value="1"/>
</dbReference>
<dbReference type="eggNOG" id="COG1638">
    <property type="taxonomic scope" value="Bacteria"/>
</dbReference>
<dbReference type="Proteomes" id="UP000003806">
    <property type="component" value="Chromosome"/>
</dbReference>
<dbReference type="Pfam" id="PF03480">
    <property type="entry name" value="DctP"/>
    <property type="match status" value="1"/>
</dbReference>
<proteinExistence type="inferred from homology"/>
<dbReference type="InterPro" id="IPR004682">
    <property type="entry name" value="TRAP_DctP"/>
</dbReference>
<evidence type="ECO:0000256" key="2">
    <source>
        <dbReference type="ARBA" id="ARBA00022448"/>
    </source>
</evidence>
<dbReference type="RefSeq" id="WP_008522285.1">
    <property type="nucleotide sequence ID" value="NZ_CM001376.1"/>
</dbReference>
<reference evidence="5 6" key="1">
    <citation type="submission" date="2011-11" db="EMBL/GenBank/DDBJ databases">
        <title>The Noncontiguous Finished genome of Jonquetella anthropi DSM 22815.</title>
        <authorList>
            <consortium name="US DOE Joint Genome Institute (JGI-PGF)"/>
            <person name="Lucas S."/>
            <person name="Copeland A."/>
            <person name="Lapidus A."/>
            <person name="Glavina del Rio T."/>
            <person name="Dalin E."/>
            <person name="Tice H."/>
            <person name="Bruce D."/>
            <person name="Goodwin L."/>
            <person name="Pitluck S."/>
            <person name="Peters L."/>
            <person name="Mikhailova N."/>
            <person name="Held B."/>
            <person name="Kyrpides N."/>
            <person name="Mavromatis K."/>
            <person name="Ivanova N."/>
            <person name="Markowitz V."/>
            <person name="Cheng J.-F."/>
            <person name="Hugenholtz P."/>
            <person name="Woyke T."/>
            <person name="Wu D."/>
            <person name="Gronow S."/>
            <person name="Wellnitz S."/>
            <person name="Brambilla E."/>
            <person name="Klenk H.-P."/>
            <person name="Eisen J.A."/>
        </authorList>
    </citation>
    <scope>NUCLEOTIDE SEQUENCE [LARGE SCALE GENOMIC DNA]</scope>
    <source>
        <strain evidence="5 6">DSM 22815</strain>
    </source>
</reference>
<comment type="similarity">
    <text evidence="1">Belongs to the bacterial solute-binding protein 7 family.</text>
</comment>
<protein>
    <submittedName>
        <fullName evidence="5">Tripartite ATP-independent periplasmic transporter solute receptor, DctP family</fullName>
    </submittedName>
</protein>
<dbReference type="NCBIfam" id="TIGR00787">
    <property type="entry name" value="dctP"/>
    <property type="match status" value="1"/>
</dbReference>
<organism evidence="5 6">
    <name type="scientific">Jonquetella anthropi DSM 22815</name>
    <dbReference type="NCBI Taxonomy" id="885272"/>
    <lineage>
        <taxon>Bacteria</taxon>
        <taxon>Thermotogati</taxon>
        <taxon>Synergistota</taxon>
        <taxon>Synergistia</taxon>
        <taxon>Synergistales</taxon>
        <taxon>Dethiosulfovibrionaceae</taxon>
        <taxon>Jonquetella</taxon>
    </lineage>
</organism>
<dbReference type="InterPro" id="IPR018389">
    <property type="entry name" value="DctP_fam"/>
</dbReference>
<keyword evidence="3 4" id="KW-0732">Signal</keyword>
<gene>
    <name evidence="5" type="ORF">JonanDRAFT_0037</name>
</gene>
<evidence type="ECO:0000256" key="4">
    <source>
        <dbReference type="SAM" id="SignalP"/>
    </source>
</evidence>